<comment type="similarity">
    <text evidence="2">Belongs to the SusD family.</text>
</comment>
<dbReference type="Gene3D" id="1.25.40.390">
    <property type="match status" value="1"/>
</dbReference>
<evidence type="ECO:0000313" key="8">
    <source>
        <dbReference type="EMBL" id="MDN5205634.1"/>
    </source>
</evidence>
<dbReference type="InterPro" id="IPR033985">
    <property type="entry name" value="SusD-like_N"/>
</dbReference>
<dbReference type="SUPFAM" id="SSF48452">
    <property type="entry name" value="TPR-like"/>
    <property type="match status" value="1"/>
</dbReference>
<organism evidence="8 9">
    <name type="scientific">Splendidivirga corallicola</name>
    <dbReference type="NCBI Taxonomy" id="3051826"/>
    <lineage>
        <taxon>Bacteria</taxon>
        <taxon>Pseudomonadati</taxon>
        <taxon>Bacteroidota</taxon>
        <taxon>Cytophagia</taxon>
        <taxon>Cytophagales</taxon>
        <taxon>Splendidivirgaceae</taxon>
        <taxon>Splendidivirga</taxon>
    </lineage>
</organism>
<evidence type="ECO:0000256" key="3">
    <source>
        <dbReference type="ARBA" id="ARBA00022729"/>
    </source>
</evidence>
<reference evidence="8" key="1">
    <citation type="submission" date="2023-06" db="EMBL/GenBank/DDBJ databases">
        <title>Genomic of Parafulvivirga corallium.</title>
        <authorList>
            <person name="Wang G."/>
        </authorList>
    </citation>
    <scope>NUCLEOTIDE SEQUENCE</scope>
    <source>
        <strain evidence="8">BMA10</strain>
    </source>
</reference>
<dbReference type="Pfam" id="PF14322">
    <property type="entry name" value="SusD-like_3"/>
    <property type="match status" value="1"/>
</dbReference>
<comment type="caution">
    <text evidence="8">The sequence shown here is derived from an EMBL/GenBank/DDBJ whole genome shotgun (WGS) entry which is preliminary data.</text>
</comment>
<dbReference type="InterPro" id="IPR011990">
    <property type="entry name" value="TPR-like_helical_dom_sf"/>
</dbReference>
<dbReference type="Pfam" id="PF07980">
    <property type="entry name" value="SusD_RagB"/>
    <property type="match status" value="1"/>
</dbReference>
<keyword evidence="9" id="KW-1185">Reference proteome</keyword>
<dbReference type="InterPro" id="IPR012944">
    <property type="entry name" value="SusD_RagB_dom"/>
</dbReference>
<proteinExistence type="inferred from homology"/>
<protein>
    <submittedName>
        <fullName evidence="8">RagB/SusD family nutrient uptake outer membrane protein</fullName>
    </submittedName>
</protein>
<evidence type="ECO:0000256" key="4">
    <source>
        <dbReference type="ARBA" id="ARBA00023136"/>
    </source>
</evidence>
<evidence type="ECO:0000259" key="7">
    <source>
        <dbReference type="Pfam" id="PF14322"/>
    </source>
</evidence>
<dbReference type="Proteomes" id="UP001172082">
    <property type="component" value="Unassembled WGS sequence"/>
</dbReference>
<gene>
    <name evidence="8" type="ORF">QQ008_29890</name>
</gene>
<name>A0ABT8KZS9_9BACT</name>
<keyword evidence="3" id="KW-0732">Signal</keyword>
<keyword evidence="5" id="KW-0998">Cell outer membrane</keyword>
<evidence type="ECO:0000313" key="9">
    <source>
        <dbReference type="Proteomes" id="UP001172082"/>
    </source>
</evidence>
<evidence type="ECO:0000256" key="1">
    <source>
        <dbReference type="ARBA" id="ARBA00004442"/>
    </source>
</evidence>
<evidence type="ECO:0000256" key="2">
    <source>
        <dbReference type="ARBA" id="ARBA00006275"/>
    </source>
</evidence>
<dbReference type="RefSeq" id="WP_346755655.1">
    <property type="nucleotide sequence ID" value="NZ_JAUJEA010000022.1"/>
</dbReference>
<accession>A0ABT8KZS9</accession>
<evidence type="ECO:0000259" key="6">
    <source>
        <dbReference type="Pfam" id="PF07980"/>
    </source>
</evidence>
<dbReference type="CDD" id="cd08977">
    <property type="entry name" value="SusD"/>
    <property type="match status" value="1"/>
</dbReference>
<sequence length="537" mass="59959">MKYFNRYKYFSVVALLFLSVTACDDFLEEDNLSSLTDKNAFTGPEAFDQLVAASYNALRDVTRIYVLDGIGTDLYTRGGIIAGQDELNDYVNLTPSNGTVADYWNRYYHLIKATNTAITRADEIPDIDAADKSRGLAEMLVLRAYAYFNLVQQFGGVPLVLNEIRSAVTDFSRSDEAAVYTQIINDLEAAVNDLPTNASQQGRITKGAAQHLLAKVYLARGYQSFGSANDFTEAAQLAEAVIAGPYSLVSNYTDLVDVNNQPNAEEIFAVQYNGNVIESDGGNNRHQLLKFGYDVYPGMDRSNIYGRAGGGLTPTEYVFTLYDENDSRDDAIFLRVLFAVADKDGFNKGDTTIFFPKTVWTDAEKAAKPYVVFNPDEQFVPDGTSQQHFPLFFKFDDQAAPYGDNQGGRDAILFRLGETYLIAAEAYFKAGDAVKSAEMLTIIRQRAAKSGFENEFIVDPADVDIDFILDESARELIGESARWMDLKRTGKLEERLYLHNRHAQLNMAFDASIHLLRPIPQNEIDRSQRTLTQNTGY</sequence>
<feature type="domain" description="RagB/SusD" evidence="6">
    <location>
        <begin position="265"/>
        <end position="537"/>
    </location>
</feature>
<dbReference type="PROSITE" id="PS51257">
    <property type="entry name" value="PROKAR_LIPOPROTEIN"/>
    <property type="match status" value="1"/>
</dbReference>
<evidence type="ECO:0000256" key="5">
    <source>
        <dbReference type="ARBA" id="ARBA00023237"/>
    </source>
</evidence>
<keyword evidence="4" id="KW-0472">Membrane</keyword>
<feature type="domain" description="SusD-like N-terminal" evidence="7">
    <location>
        <begin position="25"/>
        <end position="218"/>
    </location>
</feature>
<comment type="subcellular location">
    <subcellularLocation>
        <location evidence="1">Cell outer membrane</location>
    </subcellularLocation>
</comment>
<dbReference type="EMBL" id="JAUJEA010000022">
    <property type="protein sequence ID" value="MDN5205634.1"/>
    <property type="molecule type" value="Genomic_DNA"/>
</dbReference>